<feature type="region of interest" description="Disordered" evidence="1">
    <location>
        <begin position="513"/>
        <end position="540"/>
    </location>
</feature>
<dbReference type="OrthoDB" id="2688364at2759"/>
<protein>
    <recommendedName>
        <fullName evidence="4">F-box domain-containing protein</fullName>
    </recommendedName>
</protein>
<dbReference type="AlphaFoldDB" id="A0A8H5ATE8"/>
<evidence type="ECO:0000313" key="2">
    <source>
        <dbReference type="EMBL" id="KAF5310411.1"/>
    </source>
</evidence>
<evidence type="ECO:0000256" key="1">
    <source>
        <dbReference type="SAM" id="MobiDB-lite"/>
    </source>
</evidence>
<accession>A0A8H5ATE8</accession>
<keyword evidence="3" id="KW-1185">Reference proteome</keyword>
<dbReference type="EMBL" id="JAACJK010000229">
    <property type="protein sequence ID" value="KAF5310411.1"/>
    <property type="molecule type" value="Genomic_DNA"/>
</dbReference>
<sequence>MAPTIEERGRAAMIDLPFELHISIARYLANSPRDLFSLLKISRSLHELYTSKTVWTITLREICIRDALFFPSYPVEEMSVKQLMRACLAPDLWNERIRTGPGLKDSGVQTLSSEPLESDPLEGAQRDSYNRVYFVPGGRYLIDHAGGRLRLWDLGLPSIFREEEANAQEPRIVTSILITDPSQVSDDEGGMELDTDGGGQATIEFVVCPSRDGMRLRVWVVPGPSTVKGGVSMSCTSSVYEIDLGSHQPDFTLMSSLTVLTPVWSVLWGDLSMRDDTAIFHSLDYIIVWDFCDSKAKAWRVRSRTDNTDMLFLSQASIYLVKSTGVLVWSIPLRSELKPIQNDQLDLRVPSAMPAPEPRHSYFYRQPEEGSNVEAASPYYPPLGRTLSHWYSGNDGFPALWDALEDWGMGKVGRYTLQQTNASTGGEVSRHNGAAGDALQARANKEDSPTRVPSLQHLEQAHLRQTNSFTLPGLRPNAYCLHRISSDMLSTLYNGTTPGWDFGLVYTPFDRGDSDLTPSPRRTSSAGASGGGLEEGITNPSANINEAANRCITGINLDKGFTGEFCSFTFCPASGRIAYSYVEDPDERGRGKGRVKVLDFWEGVTYKPRCEL</sequence>
<name>A0A8H5ATE8_9AGAR</name>
<comment type="caution">
    <text evidence="2">The sequence shown here is derived from an EMBL/GenBank/DDBJ whole genome shotgun (WGS) entry which is preliminary data.</text>
</comment>
<dbReference type="SUPFAM" id="SSF81383">
    <property type="entry name" value="F-box domain"/>
    <property type="match status" value="1"/>
</dbReference>
<evidence type="ECO:0000313" key="3">
    <source>
        <dbReference type="Proteomes" id="UP000541558"/>
    </source>
</evidence>
<evidence type="ECO:0008006" key="4">
    <source>
        <dbReference type="Google" id="ProtNLM"/>
    </source>
</evidence>
<proteinExistence type="predicted"/>
<reference evidence="2 3" key="1">
    <citation type="journal article" date="2020" name="ISME J.">
        <title>Uncovering the hidden diversity of litter-decomposition mechanisms in mushroom-forming fungi.</title>
        <authorList>
            <person name="Floudas D."/>
            <person name="Bentzer J."/>
            <person name="Ahren D."/>
            <person name="Johansson T."/>
            <person name="Persson P."/>
            <person name="Tunlid A."/>
        </authorList>
    </citation>
    <scope>NUCLEOTIDE SEQUENCE [LARGE SCALE GENOMIC DNA]</scope>
    <source>
        <strain evidence="2 3">CBS 175.51</strain>
    </source>
</reference>
<dbReference type="Proteomes" id="UP000541558">
    <property type="component" value="Unassembled WGS sequence"/>
</dbReference>
<dbReference type="InterPro" id="IPR036047">
    <property type="entry name" value="F-box-like_dom_sf"/>
</dbReference>
<gene>
    <name evidence="2" type="ORF">D9611_012288</name>
</gene>
<organism evidence="2 3">
    <name type="scientific">Ephemerocybe angulata</name>
    <dbReference type="NCBI Taxonomy" id="980116"/>
    <lineage>
        <taxon>Eukaryota</taxon>
        <taxon>Fungi</taxon>
        <taxon>Dikarya</taxon>
        <taxon>Basidiomycota</taxon>
        <taxon>Agaricomycotina</taxon>
        <taxon>Agaricomycetes</taxon>
        <taxon>Agaricomycetidae</taxon>
        <taxon>Agaricales</taxon>
        <taxon>Agaricineae</taxon>
        <taxon>Psathyrellaceae</taxon>
        <taxon>Ephemerocybe</taxon>
    </lineage>
</organism>